<organism evidence="1 2">
    <name type="scientific">Candidatus Uhrbacteria bacterium RIFCSPLOWO2_01_FULL_53_9</name>
    <dbReference type="NCBI Taxonomy" id="1802403"/>
    <lineage>
        <taxon>Bacteria</taxon>
        <taxon>Candidatus Uhriibacteriota</taxon>
    </lineage>
</organism>
<name>A0A1F7UZ39_9BACT</name>
<evidence type="ECO:0000313" key="2">
    <source>
        <dbReference type="Proteomes" id="UP000176932"/>
    </source>
</evidence>
<gene>
    <name evidence="1" type="ORF">A3B32_02700</name>
</gene>
<comment type="caution">
    <text evidence="1">The sequence shown here is derived from an EMBL/GenBank/DDBJ whole genome shotgun (WGS) entry which is preliminary data.</text>
</comment>
<reference evidence="1 2" key="1">
    <citation type="journal article" date="2016" name="Nat. Commun.">
        <title>Thousands of microbial genomes shed light on interconnected biogeochemical processes in an aquifer system.</title>
        <authorList>
            <person name="Anantharaman K."/>
            <person name="Brown C.T."/>
            <person name="Hug L.A."/>
            <person name="Sharon I."/>
            <person name="Castelle C.J."/>
            <person name="Probst A.J."/>
            <person name="Thomas B.C."/>
            <person name="Singh A."/>
            <person name="Wilkins M.J."/>
            <person name="Karaoz U."/>
            <person name="Brodie E.L."/>
            <person name="Williams K.H."/>
            <person name="Hubbard S.S."/>
            <person name="Banfield J.F."/>
        </authorList>
    </citation>
    <scope>NUCLEOTIDE SEQUENCE [LARGE SCALE GENOMIC DNA]</scope>
</reference>
<sequence>MVNKKRSSLVTATHDTFEYVIKYLPLCLHVEHGIPSLRVALHDGKPALERCLVDSEALNRVWHTFGHVPGWLTLLDANVSDELIVHTYGHLVAQQRVRTAFMPRGTFESLEWRALEVLDPFLCQQLKSFLRGCVQESRAFPCRLLPPEWTAAEYRLVREAIDGRRIDHSDANKTIRCMARIGDVLRTNNSIPTSTRLARTYRWGNDLRLERNSHSWVYWSDAAL</sequence>
<dbReference type="Proteomes" id="UP000176932">
    <property type="component" value="Unassembled WGS sequence"/>
</dbReference>
<dbReference type="EMBL" id="MGEL01000044">
    <property type="protein sequence ID" value="OGL83038.1"/>
    <property type="molecule type" value="Genomic_DNA"/>
</dbReference>
<dbReference type="AlphaFoldDB" id="A0A1F7UZ39"/>
<accession>A0A1F7UZ39</accession>
<proteinExistence type="predicted"/>
<protein>
    <submittedName>
        <fullName evidence="1">Uncharacterized protein</fullName>
    </submittedName>
</protein>
<evidence type="ECO:0000313" key="1">
    <source>
        <dbReference type="EMBL" id="OGL83038.1"/>
    </source>
</evidence>